<feature type="compositionally biased region" description="Low complexity" evidence="1">
    <location>
        <begin position="424"/>
        <end position="435"/>
    </location>
</feature>
<feature type="compositionally biased region" description="Basic and acidic residues" evidence="1">
    <location>
        <begin position="404"/>
        <end position="417"/>
    </location>
</feature>
<gene>
    <name evidence="3" type="ORF">CTI12_AA042300</name>
</gene>
<dbReference type="InterPro" id="IPR040256">
    <property type="entry name" value="At4g02000-like"/>
</dbReference>
<feature type="compositionally biased region" description="Polar residues" evidence="1">
    <location>
        <begin position="87"/>
        <end position="109"/>
    </location>
</feature>
<dbReference type="PANTHER" id="PTHR31286:SF99">
    <property type="entry name" value="DUF4283 DOMAIN-CONTAINING PROTEIN"/>
    <property type="match status" value="1"/>
</dbReference>
<feature type="region of interest" description="Disordered" evidence="1">
    <location>
        <begin position="22"/>
        <end position="109"/>
    </location>
</feature>
<name>A0A2U1Q8Q4_ARTAN</name>
<reference evidence="3 4" key="1">
    <citation type="journal article" date="2018" name="Mol. Plant">
        <title>The genome of Artemisia annua provides insight into the evolution of Asteraceae family and artemisinin biosynthesis.</title>
        <authorList>
            <person name="Shen Q."/>
            <person name="Zhang L."/>
            <person name="Liao Z."/>
            <person name="Wang S."/>
            <person name="Yan T."/>
            <person name="Shi P."/>
            <person name="Liu M."/>
            <person name="Fu X."/>
            <person name="Pan Q."/>
            <person name="Wang Y."/>
            <person name="Lv Z."/>
            <person name="Lu X."/>
            <person name="Zhang F."/>
            <person name="Jiang W."/>
            <person name="Ma Y."/>
            <person name="Chen M."/>
            <person name="Hao X."/>
            <person name="Li L."/>
            <person name="Tang Y."/>
            <person name="Lv G."/>
            <person name="Zhou Y."/>
            <person name="Sun X."/>
            <person name="Brodelius P.E."/>
            <person name="Rose J.K.C."/>
            <person name="Tang K."/>
        </authorList>
    </citation>
    <scope>NUCLEOTIDE SEQUENCE [LARGE SCALE GENOMIC DNA]</scope>
    <source>
        <strain evidence="4">cv. Huhao1</strain>
        <tissue evidence="3">Leaf</tissue>
    </source>
</reference>
<organism evidence="3 4">
    <name type="scientific">Artemisia annua</name>
    <name type="common">Sweet wormwood</name>
    <dbReference type="NCBI Taxonomy" id="35608"/>
    <lineage>
        <taxon>Eukaryota</taxon>
        <taxon>Viridiplantae</taxon>
        <taxon>Streptophyta</taxon>
        <taxon>Embryophyta</taxon>
        <taxon>Tracheophyta</taxon>
        <taxon>Spermatophyta</taxon>
        <taxon>Magnoliopsida</taxon>
        <taxon>eudicotyledons</taxon>
        <taxon>Gunneridae</taxon>
        <taxon>Pentapetalae</taxon>
        <taxon>asterids</taxon>
        <taxon>campanulids</taxon>
        <taxon>Asterales</taxon>
        <taxon>Asteraceae</taxon>
        <taxon>Asteroideae</taxon>
        <taxon>Anthemideae</taxon>
        <taxon>Artemisiinae</taxon>
        <taxon>Artemisia</taxon>
    </lineage>
</organism>
<dbReference type="InterPro" id="IPR025558">
    <property type="entry name" value="DUF4283"/>
</dbReference>
<protein>
    <recommendedName>
        <fullName evidence="2">DUF4283 domain-containing protein</fullName>
    </recommendedName>
</protein>
<evidence type="ECO:0000259" key="2">
    <source>
        <dbReference type="Pfam" id="PF14111"/>
    </source>
</evidence>
<feature type="compositionally biased region" description="Basic and acidic residues" evidence="1">
    <location>
        <begin position="74"/>
        <end position="85"/>
    </location>
</feature>
<evidence type="ECO:0000256" key="1">
    <source>
        <dbReference type="SAM" id="MobiDB-lite"/>
    </source>
</evidence>
<dbReference type="Pfam" id="PF14111">
    <property type="entry name" value="DUF4283"/>
    <property type="match status" value="1"/>
</dbReference>
<keyword evidence="4" id="KW-1185">Reference proteome</keyword>
<sequence>MRQINGKLGLLGWLNDHVVGTSSQNRKEKGDVSNGKVNSKKNLETNVAVESTVTGKKGGDKMNGVQNTVNGVEVNKDGSEPKEVMNDASNNSVSKCVNNTTGNDSNVDNNVEIDKNVCEIDENMPDNNTDKDRIGTSYVSIVKNDEFPKDLLFIPTELNETGNEVVVFDEMLVKNGSERWMLTACGQFIGFNMHINELRYNIRRMWSKFGITDISASKNGQYLFKFRDIEGLNNVIDKGPWMVQNKPLFIQKWSPEMGMHKIEPKKVPVWAKMSNVPLEAWSLKGISALASSLGKPMVMDNMTAAMCFKGVGNLDYARVLVEIEAEKEIKHVIEVQYRDMDNKVKGTKKISVVYDWKPTRCAECKVFGHDTSRCMFTKSKEDGVEKETGKASMEKNGNENVSNKGKEKVHDQVHKSSEVQQKQNGSNRNYNYSSNKQQDYRRKQFNGEKRNNGNAGTSGVKKVWNLKEKEAEEMRKTANKYSVLSSLPEDDDQELRILKDRIIVDKYLNKNLQPTSSEAANWSHDMRMYHKEKSTKVNDVVDNGSEDDPKLTRRSSSICRRAQLIRNSINFLQICLPKNHTRNYKTQIWKFGFINFGYPN</sequence>
<evidence type="ECO:0000313" key="4">
    <source>
        <dbReference type="Proteomes" id="UP000245207"/>
    </source>
</evidence>
<dbReference type="AlphaFoldDB" id="A0A2U1Q8Q4"/>
<dbReference type="STRING" id="35608.A0A2U1Q8Q4"/>
<dbReference type="OrthoDB" id="1939300at2759"/>
<feature type="region of interest" description="Disordered" evidence="1">
    <location>
        <begin position="380"/>
        <end position="438"/>
    </location>
</feature>
<dbReference type="EMBL" id="PKPP01000318">
    <property type="protein sequence ID" value="PWA94391.1"/>
    <property type="molecule type" value="Genomic_DNA"/>
</dbReference>
<comment type="caution">
    <text evidence="3">The sequence shown here is derived from an EMBL/GenBank/DDBJ whole genome shotgun (WGS) entry which is preliminary data.</text>
</comment>
<dbReference type="PANTHER" id="PTHR31286">
    <property type="entry name" value="GLYCINE-RICH CELL WALL STRUCTURAL PROTEIN 1.8-LIKE"/>
    <property type="match status" value="1"/>
</dbReference>
<proteinExistence type="predicted"/>
<feature type="domain" description="DUF4283" evidence="2">
    <location>
        <begin position="178"/>
        <end position="258"/>
    </location>
</feature>
<feature type="compositionally biased region" description="Basic and acidic residues" evidence="1">
    <location>
        <begin position="380"/>
        <end position="397"/>
    </location>
</feature>
<evidence type="ECO:0000313" key="3">
    <source>
        <dbReference type="EMBL" id="PWA94391.1"/>
    </source>
</evidence>
<accession>A0A2U1Q8Q4</accession>
<feature type="compositionally biased region" description="Polar residues" evidence="1">
    <location>
        <begin position="44"/>
        <end position="54"/>
    </location>
</feature>
<dbReference type="Proteomes" id="UP000245207">
    <property type="component" value="Unassembled WGS sequence"/>
</dbReference>